<sequence length="580" mass="66269">MKRNIRSLFTGVLSLMLVLSTLSCKKMFDISPEDALEYDKNYQNVNDADAAVWGIYGKFVQIADRYMVLNELRGDLEDVTLRSTKYIREINDHNVSADNPWADPKPFYEIIINCNDVLSNFDKMLADTRLSQADYDIRYSEIGAVRTWVYLQLGIHYGSIPYVTDPLTSIKDVQDESKYPRISFDQLLTNLTQFAEALPNKDPITSGSLFRTLDGNNTRKMMVNKYLLLGDLYLWKQNWQQAAVYYQKMMNYADVERQDRNSEQWYETYKVSGWRSQLVGGNWDDMFSAAYNERYSNYNIIWQIPFSKGFAPQNPFIALYSASEGYQIKASNLAIQNWDNQTRIGNSLVDVNRGAQNSYRSKALPEIIKLIPNYNPQEPFETAGKWILYRAPLLHLRMAEAANQVGLDSISDALLNIGIQNTFRPASLPSNRTNIMQTVKDVNSPFYFDARNGDAPTFRAPWYRNDGIRGSNGLLPAKVDSASYFDMSNPGDPQKPFTDEAGFRRAMEDLLLEEAALELAFEGNRWPDLLRTALRRKTTDPNYLANKIAAKFEAKGDGAGAAAVRARLSNEANWYLPFKM</sequence>
<dbReference type="SUPFAM" id="SSF48452">
    <property type="entry name" value="TPR-like"/>
    <property type="match status" value="1"/>
</dbReference>
<proteinExistence type="predicted"/>
<keyword evidence="2" id="KW-1185">Reference proteome</keyword>
<evidence type="ECO:0000313" key="1">
    <source>
        <dbReference type="EMBL" id="MFD2162125.1"/>
    </source>
</evidence>
<dbReference type="Gene3D" id="1.25.40.390">
    <property type="match status" value="1"/>
</dbReference>
<accession>A0ABW4ZJN6</accession>
<dbReference type="Proteomes" id="UP001597387">
    <property type="component" value="Unassembled WGS sequence"/>
</dbReference>
<evidence type="ECO:0000313" key="2">
    <source>
        <dbReference type="Proteomes" id="UP001597387"/>
    </source>
</evidence>
<gene>
    <name evidence="1" type="ORF">ACFSJU_06950</name>
</gene>
<reference evidence="2" key="1">
    <citation type="journal article" date="2019" name="Int. J. Syst. Evol. Microbiol.">
        <title>The Global Catalogue of Microorganisms (GCM) 10K type strain sequencing project: providing services to taxonomists for standard genome sequencing and annotation.</title>
        <authorList>
            <consortium name="The Broad Institute Genomics Platform"/>
            <consortium name="The Broad Institute Genome Sequencing Center for Infectious Disease"/>
            <person name="Wu L."/>
            <person name="Ma J."/>
        </authorList>
    </citation>
    <scope>NUCLEOTIDE SEQUENCE [LARGE SCALE GENOMIC DNA]</scope>
    <source>
        <strain evidence="2">KCTC 42217</strain>
    </source>
</reference>
<name>A0ABW4ZJN6_9SPHI</name>
<dbReference type="InterPro" id="IPR011990">
    <property type="entry name" value="TPR-like_helical_dom_sf"/>
</dbReference>
<organism evidence="1 2">
    <name type="scientific">Paradesertivirga mongoliensis</name>
    <dbReference type="NCBI Taxonomy" id="2100740"/>
    <lineage>
        <taxon>Bacteria</taxon>
        <taxon>Pseudomonadati</taxon>
        <taxon>Bacteroidota</taxon>
        <taxon>Sphingobacteriia</taxon>
        <taxon>Sphingobacteriales</taxon>
        <taxon>Sphingobacteriaceae</taxon>
        <taxon>Paradesertivirga</taxon>
    </lineage>
</organism>
<comment type="caution">
    <text evidence="1">The sequence shown here is derived from an EMBL/GenBank/DDBJ whole genome shotgun (WGS) entry which is preliminary data.</text>
</comment>
<dbReference type="PROSITE" id="PS51257">
    <property type="entry name" value="PROKAR_LIPOPROTEIN"/>
    <property type="match status" value="1"/>
</dbReference>
<protein>
    <submittedName>
        <fullName evidence="1">RagB/SusD family protein</fullName>
    </submittedName>
</protein>
<dbReference type="RefSeq" id="WP_255897808.1">
    <property type="nucleotide sequence ID" value="NZ_JAFMZO010000001.1"/>
</dbReference>
<dbReference type="EMBL" id="JBHUHZ010000001">
    <property type="protein sequence ID" value="MFD2162125.1"/>
    <property type="molecule type" value="Genomic_DNA"/>
</dbReference>